<dbReference type="Proteomes" id="UP001187682">
    <property type="component" value="Unassembled WGS sequence"/>
</dbReference>
<evidence type="ECO:0000256" key="4">
    <source>
        <dbReference type="ARBA" id="ARBA00022692"/>
    </source>
</evidence>
<keyword evidence="12 13" id="KW-0753">Steroid metabolism</keyword>
<evidence type="ECO:0000313" key="15">
    <source>
        <dbReference type="Proteomes" id="UP001187682"/>
    </source>
</evidence>
<feature type="transmembrane region" description="Helical" evidence="13">
    <location>
        <begin position="154"/>
        <end position="175"/>
    </location>
</feature>
<feature type="transmembrane region" description="Helical" evidence="13">
    <location>
        <begin position="320"/>
        <end position="339"/>
    </location>
</feature>
<evidence type="ECO:0000256" key="5">
    <source>
        <dbReference type="ARBA" id="ARBA00022955"/>
    </source>
</evidence>
<keyword evidence="9 13" id="KW-0443">Lipid metabolism</keyword>
<evidence type="ECO:0000256" key="10">
    <source>
        <dbReference type="ARBA" id="ARBA00023136"/>
    </source>
</evidence>
<keyword evidence="15" id="KW-1185">Reference proteome</keyword>
<keyword evidence="10 13" id="KW-0472">Membrane</keyword>
<comment type="caution">
    <text evidence="14">The sequence shown here is derived from an EMBL/GenBank/DDBJ whole genome shotgun (WGS) entry which is preliminary data.</text>
</comment>
<evidence type="ECO:0000256" key="12">
    <source>
        <dbReference type="ARBA" id="ARBA00023221"/>
    </source>
</evidence>
<dbReference type="PANTHER" id="PTHR21257:SF52">
    <property type="entry name" value="DELTA(14)-STEROL REDUCTASE TM7SF2"/>
    <property type="match status" value="1"/>
</dbReference>
<dbReference type="AlphaFoldDB" id="A0AAE8MXN8"/>
<evidence type="ECO:0000256" key="1">
    <source>
        <dbReference type="ARBA" id="ARBA00004141"/>
    </source>
</evidence>
<dbReference type="PANTHER" id="PTHR21257">
    <property type="entry name" value="DELTA(14)-STEROL REDUCTASE"/>
    <property type="match status" value="1"/>
</dbReference>
<sequence>MAPKSGAKAATPSRSYEFGGPLGAAGISFGLPVLVYSFIFGCNDVSGCPAPSFLSPKTLDLDQLKREVGWPEEGVLGLYSNTVMLHVLGYYLLNMVLHAVLPARIVMGTELLSGGRLKYRFNAFSSHMLLLAVCLGGTIAKGADWFLWTYISSNYVQLFTANLLISYGLATFVYVRSFSVKPGNPQKRELAEGGHTGNMLYDWFIGRELNPRVTLPLLGEIDLKVFMELRPGMLGWLLFNFSWVAAQYRNFGYVTDSMAFITGIQALYIIDSWYSEESILTMIDITMDGFGFMLAFGDLGWVPFIYANQARYLSVHPQTLGPWGIAAMLAVLGTGFTIFRLSNNQKNAFRRDPKDPAVSHLKYIETKTGSKLLVSGWWGVSRHINYFGDWIQAWPYSLPTGIAGYTILAAGTGAPGADVMLDGREVVGGDARGWGMVVTYFYMVYFGVLLIHRGMRDDAKCSRKYGSDWEEYKKRVPWKIIPYIY</sequence>
<dbReference type="GO" id="GO:0050613">
    <property type="term" value="F:Delta14-sterol reductase activity"/>
    <property type="evidence" value="ECO:0007669"/>
    <property type="project" value="TreeGrafter"/>
</dbReference>
<evidence type="ECO:0000256" key="9">
    <source>
        <dbReference type="ARBA" id="ARBA00023098"/>
    </source>
</evidence>
<keyword evidence="4 13" id="KW-0812">Transmembrane</keyword>
<dbReference type="InterPro" id="IPR001171">
    <property type="entry name" value="ERG24_DHCR-like"/>
</dbReference>
<evidence type="ECO:0000256" key="8">
    <source>
        <dbReference type="ARBA" id="ARBA00023011"/>
    </source>
</evidence>
<evidence type="ECO:0000313" key="14">
    <source>
        <dbReference type="EMBL" id="SPO01090.1"/>
    </source>
</evidence>
<keyword evidence="11 13" id="KW-1207">Sterol metabolism</keyword>
<keyword evidence="6 13" id="KW-1133">Transmembrane helix</keyword>
<evidence type="ECO:0000256" key="3">
    <source>
        <dbReference type="ARBA" id="ARBA00022516"/>
    </source>
</evidence>
<keyword evidence="3 13" id="KW-0444">Lipid biosynthesis</keyword>
<reference evidence="14" key="1">
    <citation type="submission" date="2018-03" db="EMBL/GenBank/DDBJ databases">
        <authorList>
            <person name="Guldener U."/>
        </authorList>
    </citation>
    <scope>NUCLEOTIDE SEQUENCE</scope>
</reference>
<dbReference type="EMBL" id="ONZQ02000004">
    <property type="protein sequence ID" value="SPO01090.1"/>
    <property type="molecule type" value="Genomic_DNA"/>
</dbReference>
<evidence type="ECO:0000256" key="13">
    <source>
        <dbReference type="RuleBase" id="RU369120"/>
    </source>
</evidence>
<feature type="transmembrane region" description="Helical" evidence="13">
    <location>
        <begin position="88"/>
        <end position="107"/>
    </location>
</feature>
<feature type="transmembrane region" description="Helical" evidence="13">
    <location>
        <begin position="433"/>
        <end position="451"/>
    </location>
</feature>
<dbReference type="PROSITE" id="PS01017">
    <property type="entry name" value="STEROL_REDUCT_1"/>
    <property type="match status" value="1"/>
</dbReference>
<dbReference type="GO" id="GO:0006696">
    <property type="term" value="P:ergosterol biosynthetic process"/>
    <property type="evidence" value="ECO:0007669"/>
    <property type="project" value="TreeGrafter"/>
</dbReference>
<evidence type="ECO:0000256" key="2">
    <source>
        <dbReference type="ARBA" id="ARBA00005402"/>
    </source>
</evidence>
<keyword evidence="5 13" id="KW-0752">Steroid biosynthesis</keyword>
<evidence type="ECO:0000256" key="11">
    <source>
        <dbReference type="ARBA" id="ARBA00023166"/>
    </source>
</evidence>
<dbReference type="InterPro" id="IPR018083">
    <property type="entry name" value="Sterol_reductase_CS"/>
</dbReference>
<gene>
    <name evidence="14" type="ORF">DNG_03837</name>
</gene>
<dbReference type="Gene3D" id="1.20.120.1630">
    <property type="match status" value="1"/>
</dbReference>
<feature type="transmembrane region" description="Helical" evidence="13">
    <location>
        <begin position="128"/>
        <end position="148"/>
    </location>
</feature>
<evidence type="ECO:0000256" key="6">
    <source>
        <dbReference type="ARBA" id="ARBA00022989"/>
    </source>
</evidence>
<name>A0AAE8MXN8_9PEZI</name>
<keyword evidence="7 13" id="KW-0560">Oxidoreductase</keyword>
<proteinExistence type="inferred from homology"/>
<feature type="transmembrane region" description="Helical" evidence="13">
    <location>
        <begin position="290"/>
        <end position="308"/>
    </location>
</feature>
<dbReference type="GO" id="GO:0005789">
    <property type="term" value="C:endoplasmic reticulum membrane"/>
    <property type="evidence" value="ECO:0007669"/>
    <property type="project" value="TreeGrafter"/>
</dbReference>
<organism evidence="14 15">
    <name type="scientific">Cephalotrichum gorgonifer</name>
    <dbReference type="NCBI Taxonomy" id="2041049"/>
    <lineage>
        <taxon>Eukaryota</taxon>
        <taxon>Fungi</taxon>
        <taxon>Dikarya</taxon>
        <taxon>Ascomycota</taxon>
        <taxon>Pezizomycotina</taxon>
        <taxon>Sordariomycetes</taxon>
        <taxon>Hypocreomycetidae</taxon>
        <taxon>Microascales</taxon>
        <taxon>Microascaceae</taxon>
        <taxon>Cephalotrichum</taxon>
    </lineage>
</organism>
<dbReference type="Pfam" id="PF01222">
    <property type="entry name" value="ERG4_ERG24"/>
    <property type="match status" value="1"/>
</dbReference>
<evidence type="ECO:0000256" key="7">
    <source>
        <dbReference type="ARBA" id="ARBA00023002"/>
    </source>
</evidence>
<comment type="subcellular location">
    <subcellularLocation>
        <location evidence="1">Membrane</location>
        <topology evidence="1">Multi-pass membrane protein</topology>
    </subcellularLocation>
</comment>
<dbReference type="PROSITE" id="PS01018">
    <property type="entry name" value="STEROL_REDUCT_2"/>
    <property type="match status" value="1"/>
</dbReference>
<keyword evidence="8 13" id="KW-0756">Sterol biosynthesis</keyword>
<protein>
    <recommendedName>
        <fullName evidence="13">Delta(14)-sterol reductase</fullName>
    </recommendedName>
    <alternativeName>
        <fullName evidence="13">C-14 sterol reductase</fullName>
    </alternativeName>
    <alternativeName>
        <fullName evidence="13">Sterol C14-reductase</fullName>
    </alternativeName>
</protein>
<comment type="similarity">
    <text evidence="2 13">Belongs to the ERG4/ERG24 family.</text>
</comment>
<accession>A0AAE8MXN8</accession>
<feature type="transmembrane region" description="Helical" evidence="13">
    <location>
        <begin position="21"/>
        <end position="39"/>
    </location>
</feature>